<keyword evidence="5 6" id="KW-0408">Iron</keyword>
<gene>
    <name evidence="8" type="ORF">N7468_006106</name>
</gene>
<dbReference type="GO" id="GO:0020037">
    <property type="term" value="F:heme binding"/>
    <property type="evidence" value="ECO:0007669"/>
    <property type="project" value="InterPro"/>
</dbReference>
<organism evidence="8 9">
    <name type="scientific">Penicillium chermesinum</name>
    <dbReference type="NCBI Taxonomy" id="63820"/>
    <lineage>
        <taxon>Eukaryota</taxon>
        <taxon>Fungi</taxon>
        <taxon>Dikarya</taxon>
        <taxon>Ascomycota</taxon>
        <taxon>Pezizomycotina</taxon>
        <taxon>Eurotiomycetes</taxon>
        <taxon>Eurotiomycetidae</taxon>
        <taxon>Eurotiales</taxon>
        <taxon>Aspergillaceae</taxon>
        <taxon>Penicillium</taxon>
    </lineage>
</organism>
<comment type="similarity">
    <text evidence="2 7">Belongs to the cytochrome P450 family.</text>
</comment>
<dbReference type="SUPFAM" id="SSF48264">
    <property type="entry name" value="Cytochrome P450"/>
    <property type="match status" value="1"/>
</dbReference>
<keyword evidence="3 6" id="KW-0479">Metal-binding</keyword>
<sequence>MAFLLLAVATLALLWPLGYLYNLVKNLAAARRIGVPIVVVPVNQSSLWWLLIAPSQKLRLQRLLPRKIWERIAIAIFGFEFHEKLRPFEQYATAPGQEMGKTYVLVGLGWRLDLWTTDPHVTQEILTRVRDFEMPKEMKIPMGQFGPNILMSNGDEWQRHRRAITSVIDERVSKNAFEESIRQARHLLDDVFANRQLEGDSVADTTALFDMLKTVTINVLLGAGMGLQTTWGKQEPEDGYELDHRDSLVTVVSNIAGPVMFPSKVLRRWPSWLPGHARNAFVDRRPPSTEPPPSNILSKLVHASENGKGLNEPELVGHQVMLTAAGFESTSTTLAFALVLLARYPQWQEWVFEEADELMPANTDDVPPDYSTHFPRVTRALAFMLETMRLYPPVPKMHREVNTPQTLQTSNGQIHLPAGIRISANTITLHLLPEWRDLNRQSDPSFFQPDPTMPDEFVFRPSRWINPPGSDHAVFHAPKGLFIPWGAGPRICPGTPLAGEQPADTEKRLARRLTDSRWVTVLQMNGVFDPKEDEALSMRLAKRAAPA</sequence>
<keyword evidence="9" id="KW-1185">Reference proteome</keyword>
<dbReference type="InterPro" id="IPR002401">
    <property type="entry name" value="Cyt_P450_E_grp-I"/>
</dbReference>
<evidence type="ECO:0000256" key="3">
    <source>
        <dbReference type="ARBA" id="ARBA00022723"/>
    </source>
</evidence>
<evidence type="ECO:0000256" key="2">
    <source>
        <dbReference type="ARBA" id="ARBA00010617"/>
    </source>
</evidence>
<dbReference type="Pfam" id="PF00067">
    <property type="entry name" value="p450"/>
    <property type="match status" value="1"/>
</dbReference>
<comment type="caution">
    <text evidence="8">The sequence shown here is derived from an EMBL/GenBank/DDBJ whole genome shotgun (WGS) entry which is preliminary data.</text>
</comment>
<accession>A0A9W9P0N9</accession>
<dbReference type="GO" id="GO:0004497">
    <property type="term" value="F:monooxygenase activity"/>
    <property type="evidence" value="ECO:0007669"/>
    <property type="project" value="UniProtKB-KW"/>
</dbReference>
<dbReference type="InterPro" id="IPR017972">
    <property type="entry name" value="Cyt_P450_CS"/>
</dbReference>
<feature type="binding site" description="axial binding residue" evidence="6">
    <location>
        <position position="492"/>
    </location>
    <ligand>
        <name>heme</name>
        <dbReference type="ChEBI" id="CHEBI:30413"/>
    </ligand>
    <ligandPart>
        <name>Fe</name>
        <dbReference type="ChEBI" id="CHEBI:18248"/>
    </ligandPart>
</feature>
<dbReference type="InterPro" id="IPR001128">
    <property type="entry name" value="Cyt_P450"/>
</dbReference>
<dbReference type="PANTHER" id="PTHR24305">
    <property type="entry name" value="CYTOCHROME P450"/>
    <property type="match status" value="1"/>
</dbReference>
<dbReference type="InterPro" id="IPR036396">
    <property type="entry name" value="Cyt_P450_sf"/>
</dbReference>
<dbReference type="Proteomes" id="UP001150941">
    <property type="component" value="Unassembled WGS sequence"/>
</dbReference>
<dbReference type="AlphaFoldDB" id="A0A9W9P0N9"/>
<evidence type="ECO:0008006" key="10">
    <source>
        <dbReference type="Google" id="ProtNLM"/>
    </source>
</evidence>
<dbReference type="OrthoDB" id="1470350at2759"/>
<dbReference type="PRINTS" id="PR00385">
    <property type="entry name" value="P450"/>
</dbReference>
<dbReference type="PROSITE" id="PS00086">
    <property type="entry name" value="CYTOCHROME_P450"/>
    <property type="match status" value="1"/>
</dbReference>
<evidence type="ECO:0000256" key="6">
    <source>
        <dbReference type="PIRSR" id="PIRSR602401-1"/>
    </source>
</evidence>
<evidence type="ECO:0000313" key="9">
    <source>
        <dbReference type="Proteomes" id="UP001150941"/>
    </source>
</evidence>
<keyword evidence="6 7" id="KW-0349">Heme</keyword>
<keyword evidence="7" id="KW-0503">Monooxygenase</keyword>
<dbReference type="GeneID" id="83202705"/>
<dbReference type="GO" id="GO:0005506">
    <property type="term" value="F:iron ion binding"/>
    <property type="evidence" value="ECO:0007669"/>
    <property type="project" value="InterPro"/>
</dbReference>
<evidence type="ECO:0000256" key="1">
    <source>
        <dbReference type="ARBA" id="ARBA00001971"/>
    </source>
</evidence>
<comment type="cofactor">
    <cofactor evidence="1 6">
        <name>heme</name>
        <dbReference type="ChEBI" id="CHEBI:30413"/>
    </cofactor>
</comment>
<evidence type="ECO:0000313" key="8">
    <source>
        <dbReference type="EMBL" id="KAJ5233150.1"/>
    </source>
</evidence>
<dbReference type="PRINTS" id="PR00463">
    <property type="entry name" value="EP450I"/>
</dbReference>
<dbReference type="InterPro" id="IPR050121">
    <property type="entry name" value="Cytochrome_P450_monoxygenase"/>
</dbReference>
<keyword evidence="4 7" id="KW-0560">Oxidoreductase</keyword>
<dbReference type="RefSeq" id="XP_058331142.1">
    <property type="nucleotide sequence ID" value="XM_058475402.1"/>
</dbReference>
<name>A0A9W9P0N9_9EURO</name>
<evidence type="ECO:0000256" key="4">
    <source>
        <dbReference type="ARBA" id="ARBA00023002"/>
    </source>
</evidence>
<dbReference type="Gene3D" id="1.10.630.10">
    <property type="entry name" value="Cytochrome P450"/>
    <property type="match status" value="1"/>
</dbReference>
<proteinExistence type="inferred from homology"/>
<evidence type="ECO:0000256" key="7">
    <source>
        <dbReference type="RuleBase" id="RU000461"/>
    </source>
</evidence>
<reference evidence="8" key="2">
    <citation type="journal article" date="2023" name="IMA Fungus">
        <title>Comparative genomic study of the Penicillium genus elucidates a diverse pangenome and 15 lateral gene transfer events.</title>
        <authorList>
            <person name="Petersen C."/>
            <person name="Sorensen T."/>
            <person name="Nielsen M.R."/>
            <person name="Sondergaard T.E."/>
            <person name="Sorensen J.L."/>
            <person name="Fitzpatrick D.A."/>
            <person name="Frisvad J.C."/>
            <person name="Nielsen K.L."/>
        </authorList>
    </citation>
    <scope>NUCLEOTIDE SEQUENCE</scope>
    <source>
        <strain evidence="8">IBT 19713</strain>
    </source>
</reference>
<protein>
    <recommendedName>
        <fullName evidence="10">Cytochrome P450</fullName>
    </recommendedName>
</protein>
<dbReference type="PANTHER" id="PTHR24305:SF166">
    <property type="entry name" value="CYTOCHROME P450 12A4, MITOCHONDRIAL-RELATED"/>
    <property type="match status" value="1"/>
</dbReference>
<reference evidence="8" key="1">
    <citation type="submission" date="2022-11" db="EMBL/GenBank/DDBJ databases">
        <authorList>
            <person name="Petersen C."/>
        </authorList>
    </citation>
    <scope>NUCLEOTIDE SEQUENCE</scope>
    <source>
        <strain evidence="8">IBT 19713</strain>
    </source>
</reference>
<dbReference type="EMBL" id="JAPQKS010000004">
    <property type="protein sequence ID" value="KAJ5233150.1"/>
    <property type="molecule type" value="Genomic_DNA"/>
</dbReference>
<dbReference type="GO" id="GO:0043386">
    <property type="term" value="P:mycotoxin biosynthetic process"/>
    <property type="evidence" value="ECO:0007669"/>
    <property type="project" value="UniProtKB-ARBA"/>
</dbReference>
<dbReference type="GO" id="GO:0016705">
    <property type="term" value="F:oxidoreductase activity, acting on paired donors, with incorporation or reduction of molecular oxygen"/>
    <property type="evidence" value="ECO:0007669"/>
    <property type="project" value="InterPro"/>
</dbReference>
<evidence type="ECO:0000256" key="5">
    <source>
        <dbReference type="ARBA" id="ARBA00023004"/>
    </source>
</evidence>